<dbReference type="Gene3D" id="3.40.190.10">
    <property type="entry name" value="Periplasmic binding protein-like II"/>
    <property type="match status" value="1"/>
</dbReference>
<comment type="caution">
    <text evidence="2">The sequence shown here is derived from an EMBL/GenBank/DDBJ whole genome shotgun (WGS) entry which is preliminary data.</text>
</comment>
<name>A0A0F9HAP9_9ZZZZ</name>
<dbReference type="SUPFAM" id="SSF53850">
    <property type="entry name" value="Periplasmic binding protein-like II"/>
    <property type="match status" value="1"/>
</dbReference>
<reference evidence="2" key="1">
    <citation type="journal article" date="2015" name="Nature">
        <title>Complex archaea that bridge the gap between prokaryotes and eukaryotes.</title>
        <authorList>
            <person name="Spang A."/>
            <person name="Saw J.H."/>
            <person name="Jorgensen S.L."/>
            <person name="Zaremba-Niedzwiedzka K."/>
            <person name="Martijn J."/>
            <person name="Lind A.E."/>
            <person name="van Eijk R."/>
            <person name="Schleper C."/>
            <person name="Guy L."/>
            <person name="Ettema T.J."/>
        </authorList>
    </citation>
    <scope>NUCLEOTIDE SEQUENCE</scope>
</reference>
<dbReference type="AlphaFoldDB" id="A0A0F9HAP9"/>
<feature type="domain" description="Solute-binding protein family 5" evidence="1">
    <location>
        <begin position="32"/>
        <end position="287"/>
    </location>
</feature>
<dbReference type="Gene3D" id="3.10.105.10">
    <property type="entry name" value="Dipeptide-binding Protein, Domain 3"/>
    <property type="match status" value="1"/>
</dbReference>
<dbReference type="EMBL" id="LAZR01023360">
    <property type="protein sequence ID" value="KKL78755.1"/>
    <property type="molecule type" value="Genomic_DNA"/>
</dbReference>
<gene>
    <name evidence="2" type="ORF">LCGC14_2021660</name>
</gene>
<accession>A0A0F9HAP9</accession>
<dbReference type="InterPro" id="IPR039424">
    <property type="entry name" value="SBP_5"/>
</dbReference>
<protein>
    <recommendedName>
        <fullName evidence="1">Solute-binding protein family 5 domain-containing protein</fullName>
    </recommendedName>
</protein>
<dbReference type="Pfam" id="PF00496">
    <property type="entry name" value="SBP_bac_5"/>
    <property type="match status" value="1"/>
</dbReference>
<dbReference type="GO" id="GO:1904680">
    <property type="term" value="F:peptide transmembrane transporter activity"/>
    <property type="evidence" value="ECO:0007669"/>
    <property type="project" value="TreeGrafter"/>
</dbReference>
<feature type="non-terminal residue" evidence="2">
    <location>
        <position position="1"/>
    </location>
</feature>
<dbReference type="InterPro" id="IPR000914">
    <property type="entry name" value="SBP_5_dom"/>
</dbReference>
<dbReference type="PANTHER" id="PTHR30290:SF62">
    <property type="entry name" value="OLIGOPEPTIDE ABC TRANSPORTER, PERIPLASMIC OLIGOPEPTIDE-BINDING PROTEIN"/>
    <property type="match status" value="1"/>
</dbReference>
<evidence type="ECO:0000313" key="2">
    <source>
        <dbReference type="EMBL" id="KKL78755.1"/>
    </source>
</evidence>
<organism evidence="2">
    <name type="scientific">marine sediment metagenome</name>
    <dbReference type="NCBI Taxonomy" id="412755"/>
    <lineage>
        <taxon>unclassified sequences</taxon>
        <taxon>metagenomes</taxon>
        <taxon>ecological metagenomes</taxon>
    </lineage>
</organism>
<sequence>LEELESLIEEQGLAKGEWWTLFFQKDTGTANGDPNSIDFPALSPWIMVKTTPELRIYERNPYYFKVDAEGNQLPYMDGIRDGLVSSSAMIPMKVVVGEVDFLQAYGVLKDVPLYKENEQEGGYRTLITNWSGSLTVNFNNNHPDPVWQEVVRDVRFRKALSLAINREEIIDAVYLGFGEVPTTLPGIEYNPAKAKQLLDEMGMDKRDAEGWRLGPDGDTFVLPFLQSGIFADWIPSAELVAEHFRAVGIKTTVKPTTFGAMYTVMQANELKATVMDNSVGLWRDNIYAIWMLPWAPLWGDWYETSGVEGEEPPEEVKRLFTLFSESYGVVPGTPASIKIWDEVYSLYRENYWFTLTTEQSSVPLIVPANSNFADATPPADLFGIGFSYAMEQMFFRQ</sequence>
<proteinExistence type="predicted"/>
<dbReference type="PANTHER" id="PTHR30290">
    <property type="entry name" value="PERIPLASMIC BINDING COMPONENT OF ABC TRANSPORTER"/>
    <property type="match status" value="1"/>
</dbReference>
<evidence type="ECO:0000259" key="1">
    <source>
        <dbReference type="Pfam" id="PF00496"/>
    </source>
</evidence>
<dbReference type="GO" id="GO:0015833">
    <property type="term" value="P:peptide transport"/>
    <property type="evidence" value="ECO:0007669"/>
    <property type="project" value="TreeGrafter"/>
</dbReference>